<dbReference type="EMBL" id="BLXT01008122">
    <property type="protein sequence ID" value="GFO45956.1"/>
    <property type="molecule type" value="Genomic_DNA"/>
</dbReference>
<proteinExistence type="predicted"/>
<protein>
    <submittedName>
        <fullName evidence="3">Poly [ADP-ribose] polymerase</fullName>
    </submittedName>
</protein>
<dbReference type="GO" id="GO:0042981">
    <property type="term" value="P:regulation of apoptotic process"/>
    <property type="evidence" value="ECO:0007669"/>
    <property type="project" value="InterPro"/>
</dbReference>
<feature type="region of interest" description="Disordered" evidence="1">
    <location>
        <begin position="170"/>
        <end position="189"/>
    </location>
</feature>
<dbReference type="InterPro" id="IPR049341">
    <property type="entry name" value="TRADD-like_N"/>
</dbReference>
<dbReference type="Proteomes" id="UP000735302">
    <property type="component" value="Unassembled WGS sequence"/>
</dbReference>
<evidence type="ECO:0000259" key="2">
    <source>
        <dbReference type="PROSITE" id="PS50168"/>
    </source>
</evidence>
<dbReference type="Gene3D" id="1.10.533.10">
    <property type="entry name" value="Death Domain, Fas"/>
    <property type="match status" value="1"/>
</dbReference>
<reference evidence="3 4" key="1">
    <citation type="journal article" date="2021" name="Elife">
        <title>Chloroplast acquisition without the gene transfer in kleptoplastic sea slugs, Plakobranchus ocellatus.</title>
        <authorList>
            <person name="Maeda T."/>
            <person name="Takahashi S."/>
            <person name="Yoshida T."/>
            <person name="Shimamura S."/>
            <person name="Takaki Y."/>
            <person name="Nagai Y."/>
            <person name="Toyoda A."/>
            <person name="Suzuki Y."/>
            <person name="Arimoto A."/>
            <person name="Ishii H."/>
            <person name="Satoh N."/>
            <person name="Nishiyama T."/>
            <person name="Hasebe M."/>
            <person name="Maruyama T."/>
            <person name="Minagawa J."/>
            <person name="Obokata J."/>
            <person name="Shigenobu S."/>
        </authorList>
    </citation>
    <scope>NUCLEOTIDE SEQUENCE [LARGE SCALE GENOMIC DNA]</scope>
</reference>
<evidence type="ECO:0000313" key="4">
    <source>
        <dbReference type="Proteomes" id="UP000735302"/>
    </source>
</evidence>
<feature type="compositionally biased region" description="Basic and acidic residues" evidence="1">
    <location>
        <begin position="177"/>
        <end position="189"/>
    </location>
</feature>
<comment type="caution">
    <text evidence="3">The sequence shown here is derived from an EMBL/GenBank/DDBJ whole genome shotgun (WGS) entry which is preliminary data.</text>
</comment>
<feature type="domain" description="DED" evidence="2">
    <location>
        <begin position="1"/>
        <end position="62"/>
    </location>
</feature>
<sequence>MRVPGRQDITCVSARDSEKLTTPASFLLFLKQRQILARDNVLLLQAMLRCLKREDLLEIVDNYAGKIGNTLYWYKAPDEPANGFIHARFYVDGNLESFQRQKLEKLREYVARLLGVPKEFIFLVGVEEGSVILTFMISEQYADQLKDLFEKHKDGFRQFGVDGIRVVDPPTVDEQSLDPRAEREENKEDFSTREYYSAFHYLLNSTGVALKPCNESDIKRLFFLMIGLKQFEKFW</sequence>
<dbReference type="SUPFAM" id="SSF47986">
    <property type="entry name" value="DEATH domain"/>
    <property type="match status" value="1"/>
</dbReference>
<name>A0AAV4DPY6_9GAST</name>
<evidence type="ECO:0000256" key="1">
    <source>
        <dbReference type="SAM" id="MobiDB-lite"/>
    </source>
</evidence>
<keyword evidence="4" id="KW-1185">Reference proteome</keyword>
<dbReference type="PROSITE" id="PS50168">
    <property type="entry name" value="DED"/>
    <property type="match status" value="1"/>
</dbReference>
<organism evidence="3 4">
    <name type="scientific">Plakobranchus ocellatus</name>
    <dbReference type="NCBI Taxonomy" id="259542"/>
    <lineage>
        <taxon>Eukaryota</taxon>
        <taxon>Metazoa</taxon>
        <taxon>Spiralia</taxon>
        <taxon>Lophotrochozoa</taxon>
        <taxon>Mollusca</taxon>
        <taxon>Gastropoda</taxon>
        <taxon>Heterobranchia</taxon>
        <taxon>Euthyneura</taxon>
        <taxon>Panpulmonata</taxon>
        <taxon>Sacoglossa</taxon>
        <taxon>Placobranchoidea</taxon>
        <taxon>Plakobranchidae</taxon>
        <taxon>Plakobranchus</taxon>
    </lineage>
</organism>
<accession>A0AAV4DPY6</accession>
<dbReference type="InterPro" id="IPR001875">
    <property type="entry name" value="DED_dom"/>
</dbReference>
<dbReference type="InterPro" id="IPR011029">
    <property type="entry name" value="DEATH-like_dom_sf"/>
</dbReference>
<gene>
    <name evidence="3" type="ORF">PoB_007246100</name>
</gene>
<dbReference type="Pfam" id="PF20694">
    <property type="entry name" value="TRADD-like_N"/>
    <property type="match status" value="1"/>
</dbReference>
<dbReference type="AlphaFoldDB" id="A0AAV4DPY6"/>
<evidence type="ECO:0000313" key="3">
    <source>
        <dbReference type="EMBL" id="GFO45956.1"/>
    </source>
</evidence>